<feature type="signal peptide" evidence="1">
    <location>
        <begin position="1"/>
        <end position="23"/>
    </location>
</feature>
<protein>
    <submittedName>
        <fullName evidence="2">Uncharacterized protein</fullName>
    </submittedName>
</protein>
<dbReference type="Proteomes" id="UP000010367">
    <property type="component" value="Chromosome"/>
</dbReference>
<dbReference type="HOGENOM" id="CLU_1841435_0_0_3"/>
<accession>K9TFU6</accession>
<keyword evidence="1" id="KW-0732">Signal</keyword>
<dbReference type="STRING" id="56110.Oscil6304_1739"/>
<name>K9TFU6_9CYAN</name>
<dbReference type="AlphaFoldDB" id="K9TFU6"/>
<sequence>MFRQLLTLCLVSSISAISTAAMATPLMPIPDTNGDYYSVREARRWTVVDRDPNGLNCRSGPGTNYSVVVVQPQGQTLYLASEHFGGGPPYINLDERDLPWLKVDGGYESYCFVRANSWFIQPIQERY</sequence>
<keyword evidence="3" id="KW-1185">Reference proteome</keyword>
<proteinExistence type="predicted"/>
<reference evidence="2 3" key="1">
    <citation type="submission" date="2012-06" db="EMBL/GenBank/DDBJ databases">
        <title>Finished chromosome of genome of Oscillatoria acuminata PCC 6304.</title>
        <authorList>
            <consortium name="US DOE Joint Genome Institute"/>
            <person name="Gugger M."/>
            <person name="Coursin T."/>
            <person name="Rippka R."/>
            <person name="Tandeau De Marsac N."/>
            <person name="Huntemann M."/>
            <person name="Wei C.-L."/>
            <person name="Han J."/>
            <person name="Detter J.C."/>
            <person name="Han C."/>
            <person name="Tapia R."/>
            <person name="Davenport K."/>
            <person name="Daligault H."/>
            <person name="Erkkila T."/>
            <person name="Gu W."/>
            <person name="Munk A.C.C."/>
            <person name="Teshima H."/>
            <person name="Xu Y."/>
            <person name="Chain P."/>
            <person name="Chen A."/>
            <person name="Krypides N."/>
            <person name="Mavromatis K."/>
            <person name="Markowitz V."/>
            <person name="Szeto E."/>
            <person name="Ivanova N."/>
            <person name="Mikhailova N."/>
            <person name="Ovchinnikova G."/>
            <person name="Pagani I."/>
            <person name="Pati A."/>
            <person name="Goodwin L."/>
            <person name="Peters L."/>
            <person name="Pitluck S."/>
            <person name="Woyke T."/>
            <person name="Kerfeld C."/>
        </authorList>
    </citation>
    <scope>NUCLEOTIDE SEQUENCE [LARGE SCALE GENOMIC DNA]</scope>
    <source>
        <strain evidence="2 3">PCC 6304</strain>
    </source>
</reference>
<evidence type="ECO:0000256" key="1">
    <source>
        <dbReference type="SAM" id="SignalP"/>
    </source>
</evidence>
<feature type="chain" id="PRO_5003936003" evidence="1">
    <location>
        <begin position="24"/>
        <end position="127"/>
    </location>
</feature>
<dbReference type="OrthoDB" id="532556at2"/>
<dbReference type="Gene3D" id="2.30.30.40">
    <property type="entry name" value="SH3 Domains"/>
    <property type="match status" value="1"/>
</dbReference>
<gene>
    <name evidence="2" type="ORF">Oscil6304_1739</name>
</gene>
<organism evidence="2 3">
    <name type="scientific">Oscillatoria acuminata PCC 6304</name>
    <dbReference type="NCBI Taxonomy" id="56110"/>
    <lineage>
        <taxon>Bacteria</taxon>
        <taxon>Bacillati</taxon>
        <taxon>Cyanobacteriota</taxon>
        <taxon>Cyanophyceae</taxon>
        <taxon>Oscillatoriophycideae</taxon>
        <taxon>Oscillatoriales</taxon>
        <taxon>Oscillatoriaceae</taxon>
        <taxon>Oscillatoria</taxon>
    </lineage>
</organism>
<dbReference type="RefSeq" id="WP_015148064.1">
    <property type="nucleotide sequence ID" value="NC_019693.1"/>
</dbReference>
<dbReference type="PATRIC" id="fig|56110.3.peg.2089"/>
<dbReference type="EMBL" id="CP003607">
    <property type="protein sequence ID" value="AFY81420.1"/>
    <property type="molecule type" value="Genomic_DNA"/>
</dbReference>
<evidence type="ECO:0000313" key="2">
    <source>
        <dbReference type="EMBL" id="AFY81420.1"/>
    </source>
</evidence>
<dbReference type="KEGG" id="oac:Oscil6304_1739"/>
<evidence type="ECO:0000313" key="3">
    <source>
        <dbReference type="Proteomes" id="UP000010367"/>
    </source>
</evidence>
<dbReference type="InParanoid" id="K9TFU6"/>